<feature type="domain" description="F-box" evidence="1">
    <location>
        <begin position="1"/>
        <end position="37"/>
    </location>
</feature>
<proteinExistence type="predicted"/>
<dbReference type="Gene3D" id="1.20.1280.50">
    <property type="match status" value="1"/>
</dbReference>
<dbReference type="PANTHER" id="PTHR47602:SF2">
    <property type="entry name" value="F-BOX PROTEIN SKIP22"/>
    <property type="match status" value="1"/>
</dbReference>
<dbReference type="SUPFAM" id="SSF81383">
    <property type="entry name" value="F-box domain"/>
    <property type="match status" value="1"/>
</dbReference>
<sequence length="80" mass="9534">MKILESLPGVDIARVSCVDSEFRNLASDNHLWKQKCLGEFANSVIEQTEFLFDFVGWKPKFVECWRLNNRNARIRQRVFW</sequence>
<evidence type="ECO:0000313" key="3">
    <source>
        <dbReference type="Proteomes" id="UP000008694"/>
    </source>
</evidence>
<dbReference type="Pfam" id="PF12937">
    <property type="entry name" value="F-box-like"/>
    <property type="match status" value="1"/>
</dbReference>
<name>D7L629_ARALL</name>
<dbReference type="InterPro" id="IPR036047">
    <property type="entry name" value="F-box-like_dom_sf"/>
</dbReference>
<keyword evidence="3" id="KW-1185">Reference proteome</keyword>
<dbReference type="InterPro" id="IPR001810">
    <property type="entry name" value="F-box_dom"/>
</dbReference>
<dbReference type="HOGENOM" id="CLU_2593010_0_0_1"/>
<protein>
    <recommendedName>
        <fullName evidence="1">F-box domain-containing protein</fullName>
    </recommendedName>
</protein>
<dbReference type="PANTHER" id="PTHR47602">
    <property type="entry name" value="F-BOX PROTEIN SKIP22"/>
    <property type="match status" value="1"/>
</dbReference>
<dbReference type="Proteomes" id="UP000008694">
    <property type="component" value="Unassembled WGS sequence"/>
</dbReference>
<dbReference type="EMBL" id="GL348715">
    <property type="protein sequence ID" value="EFH60883.1"/>
    <property type="molecule type" value="Genomic_DNA"/>
</dbReference>
<organism evidence="3">
    <name type="scientific">Arabidopsis lyrata subsp. lyrata</name>
    <name type="common">Lyre-leaved rock-cress</name>
    <dbReference type="NCBI Taxonomy" id="81972"/>
    <lineage>
        <taxon>Eukaryota</taxon>
        <taxon>Viridiplantae</taxon>
        <taxon>Streptophyta</taxon>
        <taxon>Embryophyta</taxon>
        <taxon>Tracheophyta</taxon>
        <taxon>Spermatophyta</taxon>
        <taxon>Magnoliopsida</taxon>
        <taxon>eudicotyledons</taxon>
        <taxon>Gunneridae</taxon>
        <taxon>Pentapetalae</taxon>
        <taxon>rosids</taxon>
        <taxon>malvids</taxon>
        <taxon>Brassicales</taxon>
        <taxon>Brassicaceae</taxon>
        <taxon>Camelineae</taxon>
        <taxon>Arabidopsis</taxon>
    </lineage>
</organism>
<dbReference type="AlphaFoldDB" id="D7L629"/>
<evidence type="ECO:0000259" key="1">
    <source>
        <dbReference type="Pfam" id="PF12937"/>
    </source>
</evidence>
<accession>D7L629</accession>
<gene>
    <name evidence="2" type="ORF">ARALYDRAFT_896861</name>
</gene>
<dbReference type="Gramene" id="scaffold_300831.1">
    <property type="protein sequence ID" value="scaffold_300831.1"/>
    <property type="gene ID" value="scaffold_300831.1"/>
</dbReference>
<evidence type="ECO:0000313" key="2">
    <source>
        <dbReference type="EMBL" id="EFH60883.1"/>
    </source>
</evidence>
<reference evidence="3" key="1">
    <citation type="journal article" date="2011" name="Nat. Genet.">
        <title>The Arabidopsis lyrata genome sequence and the basis of rapid genome size change.</title>
        <authorList>
            <person name="Hu T.T."/>
            <person name="Pattyn P."/>
            <person name="Bakker E.G."/>
            <person name="Cao J."/>
            <person name="Cheng J.-F."/>
            <person name="Clark R.M."/>
            <person name="Fahlgren N."/>
            <person name="Fawcett J.A."/>
            <person name="Grimwood J."/>
            <person name="Gundlach H."/>
            <person name="Haberer G."/>
            <person name="Hollister J.D."/>
            <person name="Ossowski S."/>
            <person name="Ottilar R.P."/>
            <person name="Salamov A.A."/>
            <person name="Schneeberger K."/>
            <person name="Spannagl M."/>
            <person name="Wang X."/>
            <person name="Yang L."/>
            <person name="Nasrallah M.E."/>
            <person name="Bergelson J."/>
            <person name="Carrington J.C."/>
            <person name="Gaut B.S."/>
            <person name="Schmutz J."/>
            <person name="Mayer K.F.X."/>
            <person name="Van de Peer Y."/>
            <person name="Grigoriev I.V."/>
            <person name="Nordborg M."/>
            <person name="Weigel D."/>
            <person name="Guo Y.-L."/>
        </authorList>
    </citation>
    <scope>NUCLEOTIDE SEQUENCE [LARGE SCALE GENOMIC DNA]</scope>
    <source>
        <strain evidence="3">cv. MN47</strain>
    </source>
</reference>
<dbReference type="STRING" id="81972.D7L629"/>